<dbReference type="EMBL" id="JANDBD010000002">
    <property type="protein sequence ID" value="MCP9271887.1"/>
    <property type="molecule type" value="Genomic_DNA"/>
</dbReference>
<feature type="domain" description="DUF5642" evidence="2">
    <location>
        <begin position="38"/>
        <end position="213"/>
    </location>
</feature>
<dbReference type="Proteomes" id="UP001651690">
    <property type="component" value="Unassembled WGS sequence"/>
</dbReference>
<gene>
    <name evidence="3" type="ORF">NM203_06785</name>
</gene>
<feature type="chain" id="PRO_5045759572" evidence="1">
    <location>
        <begin position="21"/>
        <end position="215"/>
    </location>
</feature>
<proteinExistence type="predicted"/>
<reference evidence="3 4" key="1">
    <citation type="submission" date="2022-06" db="EMBL/GenBank/DDBJ databases">
        <title>Mycolicibacterium sp. CAU 1645 isolated from seawater.</title>
        <authorList>
            <person name="Kim W."/>
        </authorList>
    </citation>
    <scope>NUCLEOTIDE SEQUENCE [LARGE SCALE GENOMIC DNA]</scope>
    <source>
        <strain evidence="3 4">CAU 1645</strain>
    </source>
</reference>
<evidence type="ECO:0000259" key="2">
    <source>
        <dbReference type="Pfam" id="PF18702"/>
    </source>
</evidence>
<comment type="caution">
    <text evidence="3">The sequence shown here is derived from an EMBL/GenBank/DDBJ whole genome shotgun (WGS) entry which is preliminary data.</text>
</comment>
<evidence type="ECO:0000256" key="1">
    <source>
        <dbReference type="SAM" id="SignalP"/>
    </source>
</evidence>
<feature type="signal peptide" evidence="1">
    <location>
        <begin position="1"/>
        <end position="20"/>
    </location>
</feature>
<evidence type="ECO:0000313" key="3">
    <source>
        <dbReference type="EMBL" id="MCP9271887.1"/>
    </source>
</evidence>
<sequence length="215" mass="21502">MFASCLVLALCAACGHPPPAAPQSADSAAAPTVNADYISRARTELPAGYEVGDLADRSSPAAFWGLGREWTADPAQCAVLGQPAAPDAPVRGWSASGPGGIVYAAVVETTVELDQAVTRECGAWTASAGHTGARVALIDGPVIDDAATVGMTSDATTVVEGGTETHSRAETFSAYLGGHVVSVTVVTDPGSTGPPLGPDFAATLLVKTVATLRGG</sequence>
<keyword evidence="4" id="KW-1185">Reference proteome</keyword>
<keyword evidence="1" id="KW-0732">Signal</keyword>
<organism evidence="3 4">
    <name type="scientific">Mycolicibacterium arenosum</name>
    <dbReference type="NCBI Taxonomy" id="2952157"/>
    <lineage>
        <taxon>Bacteria</taxon>
        <taxon>Bacillati</taxon>
        <taxon>Actinomycetota</taxon>
        <taxon>Actinomycetes</taxon>
        <taxon>Mycobacteriales</taxon>
        <taxon>Mycobacteriaceae</taxon>
        <taxon>Mycolicibacterium</taxon>
    </lineage>
</organism>
<accession>A0ABT1M211</accession>
<evidence type="ECO:0000313" key="4">
    <source>
        <dbReference type="Proteomes" id="UP001651690"/>
    </source>
</evidence>
<name>A0ABT1M211_9MYCO</name>
<dbReference type="Pfam" id="PF18702">
    <property type="entry name" value="DUF5642"/>
    <property type="match status" value="1"/>
</dbReference>
<protein>
    <submittedName>
        <fullName evidence="3">DUF5642 family protein</fullName>
    </submittedName>
</protein>
<dbReference type="InterPro" id="IPR041313">
    <property type="entry name" value="DUF5642"/>
</dbReference>
<dbReference type="RefSeq" id="WP_255059142.1">
    <property type="nucleotide sequence ID" value="NZ_JANDBD010000002.1"/>
</dbReference>